<comment type="caution">
    <text evidence="1">The sequence shown here is derived from an EMBL/GenBank/DDBJ whole genome shotgun (WGS) entry which is preliminary data.</text>
</comment>
<reference evidence="1 2" key="2">
    <citation type="submission" date="2018-06" db="EMBL/GenBank/DDBJ databases">
        <title>Metagenomic assembly of (sub)arctic Cyanobacteria and their associated microbiome from non-axenic cultures.</title>
        <authorList>
            <person name="Baurain D."/>
        </authorList>
    </citation>
    <scope>NUCLEOTIDE SEQUENCE [LARGE SCALE GENOMIC DNA]</scope>
    <source>
        <strain evidence="1">ULC041bin1</strain>
    </source>
</reference>
<accession>A0A2W4W595</accession>
<dbReference type="AlphaFoldDB" id="A0A2W4W595"/>
<organism evidence="1 2">
    <name type="scientific">Shackletoniella antarctica</name>
    <dbReference type="NCBI Taxonomy" id="268115"/>
    <lineage>
        <taxon>Bacteria</taxon>
        <taxon>Bacillati</taxon>
        <taxon>Cyanobacteriota</taxon>
        <taxon>Cyanophyceae</taxon>
        <taxon>Oculatellales</taxon>
        <taxon>Oculatellaceae</taxon>
        <taxon>Shackletoniella</taxon>
    </lineage>
</organism>
<evidence type="ECO:0008006" key="3">
    <source>
        <dbReference type="Google" id="ProtNLM"/>
    </source>
</evidence>
<proteinExistence type="predicted"/>
<sequence length="85" mass="9929">MSPGTNPRATCRQFVGCVSASVTHRFSQRDEIRRSRSDSNVYLFYKLQRKKRWLCAIIRQLNGEGFLITTYPTDTIKEGETVWQK</sequence>
<dbReference type="EMBL" id="QBMN01000101">
    <property type="protein sequence ID" value="PZO38597.1"/>
    <property type="molecule type" value="Genomic_DNA"/>
</dbReference>
<name>A0A2W4W595_9CYAN</name>
<gene>
    <name evidence="1" type="ORF">DCF17_14380</name>
</gene>
<evidence type="ECO:0000313" key="1">
    <source>
        <dbReference type="EMBL" id="PZO38597.1"/>
    </source>
</evidence>
<dbReference type="Proteomes" id="UP000249081">
    <property type="component" value="Unassembled WGS sequence"/>
</dbReference>
<protein>
    <recommendedName>
        <fullName evidence="3">DUF4258 domain-containing protein</fullName>
    </recommendedName>
</protein>
<reference evidence="2" key="1">
    <citation type="submission" date="2018-04" db="EMBL/GenBank/DDBJ databases">
        <authorList>
            <person name="Cornet L."/>
        </authorList>
    </citation>
    <scope>NUCLEOTIDE SEQUENCE [LARGE SCALE GENOMIC DNA]</scope>
</reference>
<evidence type="ECO:0000313" key="2">
    <source>
        <dbReference type="Proteomes" id="UP000249081"/>
    </source>
</evidence>